<protein>
    <submittedName>
        <fullName evidence="1">Uncharacterized protein</fullName>
    </submittedName>
</protein>
<dbReference type="AlphaFoldDB" id="A0A081RKJ6"/>
<dbReference type="EMBL" id="JOKN01000098">
    <property type="protein sequence ID" value="KEQ55719.1"/>
    <property type="molecule type" value="Genomic_DNA"/>
</dbReference>
<evidence type="ECO:0000313" key="1">
    <source>
        <dbReference type="EMBL" id="KEQ55719.1"/>
    </source>
</evidence>
<reference evidence="1 2" key="1">
    <citation type="submission" date="2014-06" db="EMBL/GenBank/DDBJ databases">
        <authorList>
            <person name="Ngugi D.K."/>
            <person name="Blom J."/>
            <person name="Alam I."/>
            <person name="Rashid M."/>
            <person name="Ba Alawi W."/>
            <person name="Zhang G."/>
            <person name="Hikmawan T."/>
            <person name="Guan Y."/>
            <person name="Antunes A."/>
            <person name="Siam R."/>
            <person name="ElDorry H."/>
            <person name="Bajic V."/>
            <person name="Stingl U."/>
        </authorList>
    </citation>
    <scope>NUCLEOTIDE SEQUENCE [LARGE SCALE GENOMIC DNA]</scope>
    <source>
        <strain evidence="1">SCGC AAA799-N04</strain>
    </source>
</reference>
<name>A0A081RKJ6_9ARCH</name>
<proteinExistence type="predicted"/>
<dbReference type="Proteomes" id="UP000028059">
    <property type="component" value="Unassembled WGS sequence"/>
</dbReference>
<feature type="non-terminal residue" evidence="1">
    <location>
        <position position="1"/>
    </location>
</feature>
<organism evidence="1 2">
    <name type="scientific">Marine Group I thaumarchaeote SCGC AAA799-N04</name>
    <dbReference type="NCBI Taxonomy" id="1502293"/>
    <lineage>
        <taxon>Archaea</taxon>
        <taxon>Nitrososphaerota</taxon>
        <taxon>Marine Group I</taxon>
    </lineage>
</organism>
<evidence type="ECO:0000313" key="2">
    <source>
        <dbReference type="Proteomes" id="UP000028059"/>
    </source>
</evidence>
<accession>A0A081RKJ6</accession>
<comment type="caution">
    <text evidence="1">The sequence shown here is derived from an EMBL/GenBank/DDBJ whole genome shotgun (WGS) entry which is preliminary data.</text>
</comment>
<gene>
    <name evidence="1" type="ORF">AAA799N04_01899</name>
</gene>
<keyword evidence="2" id="KW-1185">Reference proteome</keyword>
<sequence>EYLDFLLEATKKVNPTLRNVATVAKIISRYKYFETKSQLNKKLPKAMQYPTFNFILDYLQKTNMIQLNPDGSIVWIYPTSQKLKKRIDQAKPL</sequence>